<sequence length="121" mass="13997">MLQMKRAYEAVTASDGYRILVDRIWPRGITKERGAIENWAKMIAPTTALRKWFDHDPAKFSTFKEKYLAEIADNPAWPEFEYLVDQQLAVTNVTLVYAAKDPHYNHVAVLMALLKKNLDNQ</sequence>
<dbReference type="AlphaFoldDB" id="A0AA89I0A1"/>
<name>A0AA89I0A1_9LACO</name>
<dbReference type="InterPro" id="IPR052552">
    <property type="entry name" value="YeaO-like"/>
</dbReference>
<dbReference type="Proteomes" id="UP000050823">
    <property type="component" value="Unassembled WGS sequence"/>
</dbReference>
<proteinExistence type="predicted"/>
<reference evidence="1 2" key="1">
    <citation type="journal article" date="2015" name="Genome Announc.">
        <title>Expanding the biotechnology potential of lactobacilli through comparative genomics of 213 strains and associated genera.</title>
        <authorList>
            <person name="Sun Z."/>
            <person name="Harris H.M."/>
            <person name="McCann A."/>
            <person name="Guo C."/>
            <person name="Argimon S."/>
            <person name="Zhang W."/>
            <person name="Yang X."/>
            <person name="Jeffery I.B."/>
            <person name="Cooney J.C."/>
            <person name="Kagawa T.F."/>
            <person name="Liu W."/>
            <person name="Song Y."/>
            <person name="Salvetti E."/>
            <person name="Wrobel A."/>
            <person name="Rasinkangas P."/>
            <person name="Parkhill J."/>
            <person name="Rea M.C."/>
            <person name="O'Sullivan O."/>
            <person name="Ritari J."/>
            <person name="Douillard F.P."/>
            <person name="Paul Ross R."/>
            <person name="Yang R."/>
            <person name="Briner A.E."/>
            <person name="Felis G.E."/>
            <person name="de Vos W.M."/>
            <person name="Barrangou R."/>
            <person name="Klaenhammer T.R."/>
            <person name="Caufield P.W."/>
            <person name="Cui Y."/>
            <person name="Zhang H."/>
            <person name="O'Toole P.W."/>
        </authorList>
    </citation>
    <scope>NUCLEOTIDE SEQUENCE [LARGE SCALE GENOMIC DNA]</scope>
    <source>
        <strain evidence="1 2">DSM 20719</strain>
    </source>
</reference>
<dbReference type="RefSeq" id="WP_057908249.1">
    <property type="nucleotide sequence ID" value="NZ_AYZB01000035.1"/>
</dbReference>
<dbReference type="PANTHER" id="PTHR36849:SF1">
    <property type="entry name" value="CYTOPLASMIC PROTEIN"/>
    <property type="match status" value="1"/>
</dbReference>
<dbReference type="PANTHER" id="PTHR36849">
    <property type="entry name" value="CYTOPLASMIC PROTEIN-RELATED"/>
    <property type="match status" value="1"/>
</dbReference>
<organism evidence="1 2">
    <name type="scientific">Latilactobacillus graminis DSM 20719</name>
    <dbReference type="NCBI Taxonomy" id="1423752"/>
    <lineage>
        <taxon>Bacteria</taxon>
        <taxon>Bacillati</taxon>
        <taxon>Bacillota</taxon>
        <taxon>Bacilli</taxon>
        <taxon>Lactobacillales</taxon>
        <taxon>Lactobacillaceae</taxon>
        <taxon>Latilactobacillus</taxon>
    </lineage>
</organism>
<comment type="caution">
    <text evidence="1">The sequence shown here is derived from an EMBL/GenBank/DDBJ whole genome shotgun (WGS) entry which is preliminary data.</text>
</comment>
<evidence type="ECO:0000313" key="2">
    <source>
        <dbReference type="Proteomes" id="UP000050823"/>
    </source>
</evidence>
<evidence type="ECO:0000313" key="1">
    <source>
        <dbReference type="EMBL" id="KRM22261.1"/>
    </source>
</evidence>
<gene>
    <name evidence="1" type="ORF">FC90_GL000860</name>
</gene>
<accession>A0AA89I0A1</accession>
<dbReference type="EMBL" id="AYZB01000035">
    <property type="protein sequence ID" value="KRM22261.1"/>
    <property type="molecule type" value="Genomic_DNA"/>
</dbReference>
<protein>
    <submittedName>
        <fullName evidence="1">Uncharacterized protein</fullName>
    </submittedName>
</protein>
<dbReference type="Pfam" id="PF22752">
    <property type="entry name" value="DUF488-N3i"/>
    <property type="match status" value="1"/>
</dbReference>